<protein>
    <recommendedName>
        <fullName evidence="10">Probable nicotinate-nucleotide adenylyltransferase</fullName>
        <ecNumber evidence="10">2.7.7.18</ecNumber>
    </recommendedName>
    <alternativeName>
        <fullName evidence="10">Deamido-NAD(+) diphosphorylase</fullName>
    </alternativeName>
    <alternativeName>
        <fullName evidence="10">Deamido-NAD(+) pyrophosphorylase</fullName>
    </alternativeName>
    <alternativeName>
        <fullName evidence="10">Nicotinate mononucleotide adenylyltransferase</fullName>
        <shortName evidence="10">NaMN adenylyltransferase</shortName>
    </alternativeName>
</protein>
<dbReference type="GO" id="GO:0005524">
    <property type="term" value="F:ATP binding"/>
    <property type="evidence" value="ECO:0007669"/>
    <property type="project" value="UniProtKB-KW"/>
</dbReference>
<reference evidence="12 13" key="1">
    <citation type="submission" date="2016-10" db="EMBL/GenBank/DDBJ databases">
        <authorList>
            <person name="de Groot N.N."/>
        </authorList>
    </citation>
    <scope>NUCLEOTIDE SEQUENCE [LARGE SCALE GENOMIC DNA]</scope>
    <source>
        <strain evidence="12 13">KHGC13</strain>
    </source>
</reference>
<dbReference type="STRING" id="155865.SAMN05216515_102132"/>
<keyword evidence="4 10" id="KW-0808">Transferase</keyword>
<dbReference type="Proteomes" id="UP000198817">
    <property type="component" value="Unassembled WGS sequence"/>
</dbReference>
<organism evidence="12 13">
    <name type="scientific">Eubacterium pyruvativorans</name>
    <dbReference type="NCBI Taxonomy" id="155865"/>
    <lineage>
        <taxon>Bacteria</taxon>
        <taxon>Bacillati</taxon>
        <taxon>Bacillota</taxon>
        <taxon>Clostridia</taxon>
        <taxon>Eubacteriales</taxon>
        <taxon>Eubacteriaceae</taxon>
        <taxon>Eubacterium</taxon>
    </lineage>
</organism>
<dbReference type="NCBIfam" id="NF000840">
    <property type="entry name" value="PRK00071.1-3"/>
    <property type="match status" value="1"/>
</dbReference>
<evidence type="ECO:0000256" key="5">
    <source>
        <dbReference type="ARBA" id="ARBA00022695"/>
    </source>
</evidence>
<accession>A0A1I7EZ78</accession>
<dbReference type="RefSeq" id="WP_090469253.1">
    <property type="nucleotide sequence ID" value="NZ_CACWQI010000001.1"/>
</dbReference>
<dbReference type="GO" id="GO:0004515">
    <property type="term" value="F:nicotinate-nucleotide adenylyltransferase activity"/>
    <property type="evidence" value="ECO:0007669"/>
    <property type="project" value="UniProtKB-UniRule"/>
</dbReference>
<dbReference type="AlphaFoldDB" id="A0A1I7EZ78"/>
<name>A0A1I7EZ78_9FIRM</name>
<evidence type="ECO:0000256" key="7">
    <source>
        <dbReference type="ARBA" id="ARBA00022840"/>
    </source>
</evidence>
<keyword evidence="8 10" id="KW-0520">NAD</keyword>
<dbReference type="PANTHER" id="PTHR39321">
    <property type="entry name" value="NICOTINATE-NUCLEOTIDE ADENYLYLTRANSFERASE-RELATED"/>
    <property type="match status" value="1"/>
</dbReference>
<dbReference type="Pfam" id="PF01467">
    <property type="entry name" value="CTP_transf_like"/>
    <property type="match status" value="1"/>
</dbReference>
<dbReference type="UniPathway" id="UPA00253">
    <property type="reaction ID" value="UER00332"/>
</dbReference>
<dbReference type="CDD" id="cd02165">
    <property type="entry name" value="NMNAT"/>
    <property type="match status" value="1"/>
</dbReference>
<evidence type="ECO:0000259" key="11">
    <source>
        <dbReference type="Pfam" id="PF01467"/>
    </source>
</evidence>
<evidence type="ECO:0000256" key="2">
    <source>
        <dbReference type="ARBA" id="ARBA00005019"/>
    </source>
</evidence>
<keyword evidence="6 10" id="KW-0547">Nucleotide-binding</keyword>
<dbReference type="NCBIfam" id="TIGR00125">
    <property type="entry name" value="cyt_tran_rel"/>
    <property type="match status" value="1"/>
</dbReference>
<dbReference type="OrthoDB" id="5295945at2"/>
<keyword evidence="5 10" id="KW-0548">Nucleotidyltransferase</keyword>
<dbReference type="InterPro" id="IPR004821">
    <property type="entry name" value="Cyt_trans-like"/>
</dbReference>
<keyword evidence="7 10" id="KW-0067">ATP-binding</keyword>
<feature type="domain" description="Cytidyltransferase-like" evidence="11">
    <location>
        <begin position="8"/>
        <end position="176"/>
    </location>
</feature>
<dbReference type="PANTHER" id="PTHR39321:SF3">
    <property type="entry name" value="PHOSPHOPANTETHEINE ADENYLYLTRANSFERASE"/>
    <property type="match status" value="1"/>
</dbReference>
<comment type="catalytic activity">
    <reaction evidence="9 10">
        <text>nicotinate beta-D-ribonucleotide + ATP + H(+) = deamido-NAD(+) + diphosphate</text>
        <dbReference type="Rhea" id="RHEA:22860"/>
        <dbReference type="ChEBI" id="CHEBI:15378"/>
        <dbReference type="ChEBI" id="CHEBI:30616"/>
        <dbReference type="ChEBI" id="CHEBI:33019"/>
        <dbReference type="ChEBI" id="CHEBI:57502"/>
        <dbReference type="ChEBI" id="CHEBI:58437"/>
        <dbReference type="EC" id="2.7.7.18"/>
    </reaction>
</comment>
<evidence type="ECO:0000256" key="1">
    <source>
        <dbReference type="ARBA" id="ARBA00002324"/>
    </source>
</evidence>
<dbReference type="SUPFAM" id="SSF52374">
    <property type="entry name" value="Nucleotidylyl transferase"/>
    <property type="match status" value="1"/>
</dbReference>
<dbReference type="Gene3D" id="3.40.50.620">
    <property type="entry name" value="HUPs"/>
    <property type="match status" value="1"/>
</dbReference>
<sequence length="207" mass="23598">MAGQNIGILGGSFDPVHLGHLAIATAALREADLEKVLLMPARVSPFKVGKTKTADVHRLAMVRLAAATDPKLAVSDREITDDRVSYTIDTLNYLEMEHPDVTYWFIVGTDSFLQLDTWYRGEELLRAQHFILAPRPGYRTEEWEEKMAFYRSRYGARILRIHNPELDISSTEIRKRASEGLSLKGLVPESVERYIIEQGLYRTEIIH</sequence>
<gene>
    <name evidence="10" type="primary">nadD</name>
    <name evidence="12" type="ORF">SAMN05216508_101131</name>
</gene>
<evidence type="ECO:0000256" key="9">
    <source>
        <dbReference type="ARBA" id="ARBA00048721"/>
    </source>
</evidence>
<dbReference type="EMBL" id="FPBT01000001">
    <property type="protein sequence ID" value="SFU29248.1"/>
    <property type="molecule type" value="Genomic_DNA"/>
</dbReference>
<dbReference type="GO" id="GO:0009435">
    <property type="term" value="P:NAD+ biosynthetic process"/>
    <property type="evidence" value="ECO:0007669"/>
    <property type="project" value="UniProtKB-UniRule"/>
</dbReference>
<dbReference type="EC" id="2.7.7.18" evidence="10"/>
<evidence type="ECO:0000256" key="6">
    <source>
        <dbReference type="ARBA" id="ARBA00022741"/>
    </source>
</evidence>
<comment type="pathway">
    <text evidence="2 10">Cofactor biosynthesis; NAD(+) biosynthesis; deamido-NAD(+) from nicotinate D-ribonucleotide: step 1/1.</text>
</comment>
<comment type="function">
    <text evidence="1 10">Catalyzes the reversible adenylation of nicotinate mononucleotide (NaMN) to nicotinic acid adenine dinucleotide (NaAD).</text>
</comment>
<evidence type="ECO:0000256" key="10">
    <source>
        <dbReference type="HAMAP-Rule" id="MF_00244"/>
    </source>
</evidence>
<dbReference type="NCBIfam" id="TIGR00482">
    <property type="entry name" value="nicotinate (nicotinamide) nucleotide adenylyltransferase"/>
    <property type="match status" value="1"/>
</dbReference>
<evidence type="ECO:0000313" key="13">
    <source>
        <dbReference type="Proteomes" id="UP000198817"/>
    </source>
</evidence>
<proteinExistence type="inferred from homology"/>
<evidence type="ECO:0000256" key="4">
    <source>
        <dbReference type="ARBA" id="ARBA00022679"/>
    </source>
</evidence>
<keyword evidence="3 10" id="KW-0662">Pyridine nucleotide biosynthesis</keyword>
<evidence type="ECO:0000256" key="3">
    <source>
        <dbReference type="ARBA" id="ARBA00022642"/>
    </source>
</evidence>
<dbReference type="InterPro" id="IPR005248">
    <property type="entry name" value="NadD/NMNAT"/>
</dbReference>
<keyword evidence="13" id="KW-1185">Reference proteome</keyword>
<dbReference type="InterPro" id="IPR014729">
    <property type="entry name" value="Rossmann-like_a/b/a_fold"/>
</dbReference>
<dbReference type="HAMAP" id="MF_00244">
    <property type="entry name" value="NaMN_adenylyltr"/>
    <property type="match status" value="1"/>
</dbReference>
<comment type="similarity">
    <text evidence="10">Belongs to the NadD family.</text>
</comment>
<evidence type="ECO:0000256" key="8">
    <source>
        <dbReference type="ARBA" id="ARBA00023027"/>
    </source>
</evidence>
<evidence type="ECO:0000313" key="12">
    <source>
        <dbReference type="EMBL" id="SFU29248.1"/>
    </source>
</evidence>